<sequence>MASPGRTWGDTLCEFWKNCDKVANNIENKLIKRNEKDLFKRIIVKDKMVGFDGYFYFIQHEGWIHISQERLGKATHMASYSIKTGPFKEKRTKFTVVESNLLFGALNKKGLNTDKTLSVDSGGMVDKDGWEVKREILKASETVEEYFKEGKEMSDWALRLDTKAVEKLFLGGRAVVGCTTSLKPMELSGNYSETAAREENIIPSFFVLRGPDPERYYWENCNVSNKPTDTIPTDILRSFSPERLSEKDFFRMEKD</sequence>
<accession>A0A0B6Y542</accession>
<gene>
    <name evidence="1" type="primary">ORF12854</name>
</gene>
<protein>
    <submittedName>
        <fullName evidence="1">Uncharacterized protein</fullName>
    </submittedName>
</protein>
<reference evidence="1" key="1">
    <citation type="submission" date="2014-12" db="EMBL/GenBank/DDBJ databases">
        <title>Insight into the proteome of Arion vulgaris.</title>
        <authorList>
            <person name="Aradska J."/>
            <person name="Bulat T."/>
            <person name="Smidak R."/>
            <person name="Sarate P."/>
            <person name="Gangsoo J."/>
            <person name="Sialana F."/>
            <person name="Bilban M."/>
            <person name="Lubec G."/>
        </authorList>
    </citation>
    <scope>NUCLEOTIDE SEQUENCE</scope>
    <source>
        <tissue evidence="1">Skin</tissue>
    </source>
</reference>
<dbReference type="AlphaFoldDB" id="A0A0B6Y542"/>
<evidence type="ECO:0000313" key="1">
    <source>
        <dbReference type="EMBL" id="CEK51218.1"/>
    </source>
</evidence>
<organism evidence="1">
    <name type="scientific">Arion vulgaris</name>
    <dbReference type="NCBI Taxonomy" id="1028688"/>
    <lineage>
        <taxon>Eukaryota</taxon>
        <taxon>Metazoa</taxon>
        <taxon>Spiralia</taxon>
        <taxon>Lophotrochozoa</taxon>
        <taxon>Mollusca</taxon>
        <taxon>Gastropoda</taxon>
        <taxon>Heterobranchia</taxon>
        <taxon>Euthyneura</taxon>
        <taxon>Panpulmonata</taxon>
        <taxon>Eupulmonata</taxon>
        <taxon>Stylommatophora</taxon>
        <taxon>Helicina</taxon>
        <taxon>Arionoidea</taxon>
        <taxon>Arionidae</taxon>
        <taxon>Arion</taxon>
    </lineage>
</organism>
<proteinExistence type="predicted"/>
<name>A0A0B6Y542_9EUPU</name>
<dbReference type="EMBL" id="HACG01004353">
    <property type="protein sequence ID" value="CEK51218.1"/>
    <property type="molecule type" value="Transcribed_RNA"/>
</dbReference>